<dbReference type="STRING" id="1802056.A2954_02360"/>
<evidence type="ECO:0000313" key="3">
    <source>
        <dbReference type="Proteomes" id="UP000177698"/>
    </source>
</evidence>
<gene>
    <name evidence="2" type="ORF">A2954_02360</name>
</gene>
<accession>A0A1F7I8C7</accession>
<name>A0A1F7I8C7_9BACT</name>
<dbReference type="NCBIfam" id="TIGR01439">
    <property type="entry name" value="lp_hng_hel_AbrB"/>
    <property type="match status" value="1"/>
</dbReference>
<reference evidence="2 3" key="1">
    <citation type="journal article" date="2016" name="Nat. Commun.">
        <title>Thousands of microbial genomes shed light on interconnected biogeochemical processes in an aquifer system.</title>
        <authorList>
            <person name="Anantharaman K."/>
            <person name="Brown C.T."/>
            <person name="Hug L.A."/>
            <person name="Sharon I."/>
            <person name="Castelle C.J."/>
            <person name="Probst A.J."/>
            <person name="Thomas B.C."/>
            <person name="Singh A."/>
            <person name="Wilkins M.J."/>
            <person name="Karaoz U."/>
            <person name="Brodie E.L."/>
            <person name="Williams K.H."/>
            <person name="Hubbard S.S."/>
            <person name="Banfield J.F."/>
        </authorList>
    </citation>
    <scope>NUCLEOTIDE SEQUENCE [LARGE SCALE GENOMIC DNA]</scope>
</reference>
<dbReference type="Proteomes" id="UP000177698">
    <property type="component" value="Unassembled WGS sequence"/>
</dbReference>
<evidence type="ECO:0000259" key="1">
    <source>
        <dbReference type="SMART" id="SM00966"/>
    </source>
</evidence>
<dbReference type="Gene3D" id="2.10.260.10">
    <property type="match status" value="1"/>
</dbReference>
<protein>
    <recommendedName>
        <fullName evidence="1">SpoVT-AbrB domain-containing protein</fullName>
    </recommendedName>
</protein>
<proteinExistence type="predicted"/>
<comment type="caution">
    <text evidence="2">The sequence shown here is derived from an EMBL/GenBank/DDBJ whole genome shotgun (WGS) entry which is preliminary data.</text>
</comment>
<dbReference type="EMBL" id="MGAG01000039">
    <property type="protein sequence ID" value="OGK39611.1"/>
    <property type="molecule type" value="Genomic_DNA"/>
</dbReference>
<feature type="domain" description="SpoVT-AbrB" evidence="1">
    <location>
        <begin position="4"/>
        <end position="52"/>
    </location>
</feature>
<dbReference type="SUPFAM" id="SSF89447">
    <property type="entry name" value="AbrB/MazE/MraZ-like"/>
    <property type="match status" value="1"/>
</dbReference>
<dbReference type="AlphaFoldDB" id="A0A1F7I8C7"/>
<dbReference type="GO" id="GO:0003677">
    <property type="term" value="F:DNA binding"/>
    <property type="evidence" value="ECO:0007669"/>
    <property type="project" value="InterPro"/>
</dbReference>
<dbReference type="Pfam" id="PF04014">
    <property type="entry name" value="MazE_antitoxin"/>
    <property type="match status" value="1"/>
</dbReference>
<sequence>MNTTTVTTKGQATIPEEIRELLNIQTGDRVVFKDPDPQKKQVTVEVISKKNIVEELYGSLKSSVPYMDMKTARKKAALELGKKYKLKK</sequence>
<evidence type="ECO:0000313" key="2">
    <source>
        <dbReference type="EMBL" id="OGK39611.1"/>
    </source>
</evidence>
<organism evidence="2 3">
    <name type="scientific">Candidatus Roizmanbacteria bacterium RIFCSPLOWO2_01_FULL_37_12</name>
    <dbReference type="NCBI Taxonomy" id="1802056"/>
    <lineage>
        <taxon>Bacteria</taxon>
        <taxon>Candidatus Roizmaniibacteriota</taxon>
    </lineage>
</organism>
<dbReference type="InterPro" id="IPR007159">
    <property type="entry name" value="SpoVT-AbrB_dom"/>
</dbReference>
<dbReference type="SMART" id="SM00966">
    <property type="entry name" value="SpoVT_AbrB"/>
    <property type="match status" value="1"/>
</dbReference>
<dbReference type="InterPro" id="IPR037914">
    <property type="entry name" value="SpoVT-AbrB_sf"/>
</dbReference>